<dbReference type="AlphaFoldDB" id="A0A8J2RWM9"/>
<feature type="transmembrane region" description="Helical" evidence="12">
    <location>
        <begin position="859"/>
        <end position="880"/>
    </location>
</feature>
<feature type="region of interest" description="Disordered" evidence="11">
    <location>
        <begin position="1"/>
        <end position="94"/>
    </location>
</feature>
<keyword evidence="3" id="KW-0813">Transport</keyword>
<name>A0A8J2RWM9_9CRUS</name>
<feature type="compositionally biased region" description="Low complexity" evidence="11">
    <location>
        <begin position="127"/>
        <end position="154"/>
    </location>
</feature>
<proteinExistence type="inferred from homology"/>
<comment type="similarity">
    <text evidence="2">Belongs to the otopetrin family.</text>
</comment>
<dbReference type="InterPro" id="IPR004878">
    <property type="entry name" value="Otopetrin"/>
</dbReference>
<accession>A0A8J2RWM9</accession>
<keyword evidence="5 12" id="KW-0812">Transmembrane</keyword>
<dbReference type="EMBL" id="CAKKLH010000281">
    <property type="protein sequence ID" value="CAH0107979.1"/>
    <property type="molecule type" value="Genomic_DNA"/>
</dbReference>
<evidence type="ECO:0000256" key="12">
    <source>
        <dbReference type="SAM" id="Phobius"/>
    </source>
</evidence>
<feature type="transmembrane region" description="Helical" evidence="12">
    <location>
        <begin position="756"/>
        <end position="775"/>
    </location>
</feature>
<dbReference type="PANTHER" id="PTHR21522:SF32">
    <property type="entry name" value="OTOPETRIN-2"/>
    <property type="match status" value="1"/>
</dbReference>
<feature type="compositionally biased region" description="Basic and acidic residues" evidence="11">
    <location>
        <begin position="23"/>
        <end position="36"/>
    </location>
</feature>
<dbReference type="GO" id="GO:0015252">
    <property type="term" value="F:proton channel activity"/>
    <property type="evidence" value="ECO:0007669"/>
    <property type="project" value="InterPro"/>
</dbReference>
<dbReference type="Pfam" id="PF03189">
    <property type="entry name" value="Otopetrin"/>
    <property type="match status" value="1"/>
</dbReference>
<keyword evidence="7 12" id="KW-1133">Transmembrane helix</keyword>
<evidence type="ECO:0000256" key="9">
    <source>
        <dbReference type="ARBA" id="ARBA00023136"/>
    </source>
</evidence>
<keyword evidence="4" id="KW-1003">Cell membrane</keyword>
<feature type="transmembrane region" description="Helical" evidence="12">
    <location>
        <begin position="471"/>
        <end position="494"/>
    </location>
</feature>
<evidence type="ECO:0000256" key="8">
    <source>
        <dbReference type="ARBA" id="ARBA00023065"/>
    </source>
</evidence>
<keyword evidence="9 12" id="KW-0472">Membrane</keyword>
<feature type="transmembrane region" description="Helical" evidence="12">
    <location>
        <begin position="829"/>
        <end position="847"/>
    </location>
</feature>
<evidence type="ECO:0000256" key="4">
    <source>
        <dbReference type="ARBA" id="ARBA00022475"/>
    </source>
</evidence>
<sequence length="973" mass="107734">MSEFEPIPEENPRQSRSAQKDGGSSDRKSKSSDKHAVKEKKSRSSKNRSSKGDSPPSGQKGGQHGHGRLGSNGSSKSGGKHKSEPLISLTATTELDMGLSETNNVHESVAKSHINAEKHHHHKQQHLVATSTTTTTNTASVLSSRPPSGATSSSVFDNRKSEEATAAKKTSHQRSNAPVTKPVRKLDNITNSEGSSSESSHYAVSGAINNKFQLVYDVIQLDRGKEIQQRHSTSGASAINSNVILAAAPCDKHPPEYFAQLLQDKQNQKAKLNQLWPKHWGSYNDQPERDSLDGNLPSSSFDPSKSKRNLKEKEAAAAGLSSSLEPPIFDLPVSSARSMAGNKSMAPSTKSVMKSANWSGEREPFTHLWVSLSSMYGKLLVVLMLAFCFTEVMDNSIAPLTFQGVFMIYLYVGSIVAIMCIYISLLIDQCPSLTKSRENLTSGDAETGSIGSFDTLKRAHISRAQTPRTSFYLRVGALVFGLATLIFNGLEIAMHSTMEGKCVAEIVFAHPILQALFTFLQMHFLFVNSEVLVEKFGLLARFGFMHLIATNVSLWIRTVVWESANEWLHYLHHQQQLHHGAGGAGAVGPVAQRQYAGRTGGGYMPSADYSYFDDEADFPAANNIDYITASVGNPSSLASNCNSSFEFITQTHIQNMVGLYECFNNNTLGKMWATSMPYLFPFLVEYKLKLELHFSLIAAAVAYIMWRSVGQLKKNGVFQSRLHKQLTSVPDDINNTLDPHRPKGHWRVDCQGASKGLFLGLLSLVAGIIVLIIFFVMKDNVEFRPDLFWLCTGTQVTVLALATIFNAIGFIQLPKLSLSLHKPLHLDVLLANITTYGVFIYAIFGLIVGGTNLYDQKHVMIFVSNGLLLIQATMQGMFIAEASKRVCTSRYQMLFKPGRQIVTFLLFANITLWLLDTFMTHNWMTQELHFSFYGFLAWGIISRLALPLLVFYRFHSAVVLIEIWKNTYRTKDV</sequence>
<feature type="transmembrane region" description="Helical" evidence="12">
    <location>
        <begin position="787"/>
        <end position="808"/>
    </location>
</feature>
<feature type="region of interest" description="Disordered" evidence="11">
    <location>
        <begin position="116"/>
        <end position="200"/>
    </location>
</feature>
<comment type="subcellular location">
    <subcellularLocation>
        <location evidence="1">Cell membrane</location>
        <topology evidence="1">Multi-pass membrane protein</topology>
    </subcellularLocation>
</comment>
<feature type="compositionally biased region" description="Gly residues" evidence="11">
    <location>
        <begin position="59"/>
        <end position="70"/>
    </location>
</feature>
<evidence type="ECO:0000313" key="14">
    <source>
        <dbReference type="Proteomes" id="UP000789390"/>
    </source>
</evidence>
<gene>
    <name evidence="13" type="ORF">DGAL_LOCUS11325</name>
</gene>
<feature type="compositionally biased region" description="Basic residues" evidence="11">
    <location>
        <begin position="37"/>
        <end position="49"/>
    </location>
</feature>
<feature type="transmembrane region" description="Helical" evidence="12">
    <location>
        <begin position="405"/>
        <end position="427"/>
    </location>
</feature>
<feature type="region of interest" description="Disordered" evidence="11">
    <location>
        <begin position="282"/>
        <end position="308"/>
    </location>
</feature>
<evidence type="ECO:0000256" key="6">
    <source>
        <dbReference type="ARBA" id="ARBA00022781"/>
    </source>
</evidence>
<evidence type="ECO:0000256" key="7">
    <source>
        <dbReference type="ARBA" id="ARBA00022989"/>
    </source>
</evidence>
<feature type="transmembrane region" description="Helical" evidence="12">
    <location>
        <begin position="930"/>
        <end position="952"/>
    </location>
</feature>
<reference evidence="13" key="1">
    <citation type="submission" date="2021-11" db="EMBL/GenBank/DDBJ databases">
        <authorList>
            <person name="Schell T."/>
        </authorList>
    </citation>
    <scope>NUCLEOTIDE SEQUENCE</scope>
    <source>
        <strain evidence="13">M5</strain>
    </source>
</reference>
<evidence type="ECO:0000313" key="13">
    <source>
        <dbReference type="EMBL" id="CAH0107979.1"/>
    </source>
</evidence>
<keyword evidence="6" id="KW-0375">Hydrogen ion transport</keyword>
<protein>
    <recommendedName>
        <fullName evidence="15">Proton channel OtopLc</fullName>
    </recommendedName>
</protein>
<dbReference type="Proteomes" id="UP000789390">
    <property type="component" value="Unassembled WGS sequence"/>
</dbReference>
<evidence type="ECO:0008006" key="15">
    <source>
        <dbReference type="Google" id="ProtNLM"/>
    </source>
</evidence>
<evidence type="ECO:0000256" key="5">
    <source>
        <dbReference type="ARBA" id="ARBA00022692"/>
    </source>
</evidence>
<evidence type="ECO:0000256" key="11">
    <source>
        <dbReference type="SAM" id="MobiDB-lite"/>
    </source>
</evidence>
<evidence type="ECO:0000256" key="1">
    <source>
        <dbReference type="ARBA" id="ARBA00004651"/>
    </source>
</evidence>
<feature type="transmembrane region" description="Helical" evidence="12">
    <location>
        <begin position="506"/>
        <end position="526"/>
    </location>
</feature>
<dbReference type="PANTHER" id="PTHR21522">
    <property type="entry name" value="PROTON CHANNEL OTOP"/>
    <property type="match status" value="1"/>
</dbReference>
<organism evidence="13 14">
    <name type="scientific">Daphnia galeata</name>
    <dbReference type="NCBI Taxonomy" id="27404"/>
    <lineage>
        <taxon>Eukaryota</taxon>
        <taxon>Metazoa</taxon>
        <taxon>Ecdysozoa</taxon>
        <taxon>Arthropoda</taxon>
        <taxon>Crustacea</taxon>
        <taxon>Branchiopoda</taxon>
        <taxon>Diplostraca</taxon>
        <taxon>Cladocera</taxon>
        <taxon>Anomopoda</taxon>
        <taxon>Daphniidae</taxon>
        <taxon>Daphnia</taxon>
    </lineage>
</organism>
<dbReference type="GO" id="GO:0005886">
    <property type="term" value="C:plasma membrane"/>
    <property type="evidence" value="ECO:0007669"/>
    <property type="project" value="UniProtKB-SubCell"/>
</dbReference>
<feature type="compositionally biased region" description="Basic and acidic residues" evidence="11">
    <location>
        <begin position="157"/>
        <end position="166"/>
    </location>
</feature>
<feature type="transmembrane region" description="Helical" evidence="12">
    <location>
        <begin position="901"/>
        <end position="924"/>
    </location>
</feature>
<evidence type="ECO:0000256" key="3">
    <source>
        <dbReference type="ARBA" id="ARBA00022448"/>
    </source>
</evidence>
<keyword evidence="8" id="KW-0406">Ion transport</keyword>
<evidence type="ECO:0000256" key="2">
    <source>
        <dbReference type="ARBA" id="ARBA00006513"/>
    </source>
</evidence>
<keyword evidence="10" id="KW-0407">Ion channel</keyword>
<comment type="caution">
    <text evidence="13">The sequence shown here is derived from an EMBL/GenBank/DDBJ whole genome shotgun (WGS) entry which is preliminary data.</text>
</comment>
<evidence type="ECO:0000256" key="10">
    <source>
        <dbReference type="ARBA" id="ARBA00023303"/>
    </source>
</evidence>
<keyword evidence="14" id="KW-1185">Reference proteome</keyword>
<dbReference type="OrthoDB" id="6429739at2759"/>